<dbReference type="RefSeq" id="WP_110324890.1">
    <property type="nucleotide sequence ID" value="NZ_QJKD01000014.1"/>
</dbReference>
<dbReference type="PANTHER" id="PTHR40448:SF1">
    <property type="entry name" value="TWO-COMPONENT SENSOR HISTIDINE KINASE"/>
    <property type="match status" value="1"/>
</dbReference>
<feature type="transmembrane region" description="Helical" evidence="1">
    <location>
        <begin position="83"/>
        <end position="107"/>
    </location>
</feature>
<sequence length="443" mass="51618">MIVFYFAIIIVLMFYLVFIVYYQSLFPVKGKGIPYILLTLVLIAASYICLNTWNLLLFNFPAVIIILILGLRISTGMNWSQSFYGGCTCAIIAYCFRGIFTSIISLIYSHQNFIYNVKAYYIITLFTLPASLLFLRVLRKTILPDHKIRQFLKHGSQLKTVITYEIAAIINLVVINSGRDHTPNINWYMGIALGACTLTLFMLVFAIYHSIRGTELQEYQWRTKALEEQFERQLQHYKSYQKYTESFRTFRHDYKYMMGTVKSLIKSNDNEKAILLLDNIYEDMQKKVKIHKQYSENVVLDAMLQDLANMCSEKEIRFSFNVFTPRDTELALVDAIRIFSNITNNAVEACEKIPISERFIEITTCIDQQWVTLEIINSFNGQIIIQNGMFITTKQEKYGHGFGLRIVQEISENIGGFVVYDTDMDNRTFLTRIHIPRFQTKNR</sequence>
<evidence type="ECO:0000313" key="4">
    <source>
        <dbReference type="Proteomes" id="UP000248057"/>
    </source>
</evidence>
<feature type="transmembrane region" description="Helical" evidence="1">
    <location>
        <begin position="158"/>
        <end position="175"/>
    </location>
</feature>
<dbReference type="InterPro" id="IPR032834">
    <property type="entry name" value="NatK-like_C"/>
</dbReference>
<feature type="transmembrane region" description="Helical" evidence="1">
    <location>
        <begin position="6"/>
        <end position="25"/>
    </location>
</feature>
<dbReference type="EMBL" id="QJKD01000014">
    <property type="protein sequence ID" value="PXX49227.1"/>
    <property type="molecule type" value="Genomic_DNA"/>
</dbReference>
<keyword evidence="1" id="KW-0472">Membrane</keyword>
<name>A0A2V3YBP5_9FIRM</name>
<dbReference type="CDD" id="cd16935">
    <property type="entry name" value="HATPase_AgrC-ComD-like"/>
    <property type="match status" value="1"/>
</dbReference>
<dbReference type="InterPro" id="IPR036890">
    <property type="entry name" value="HATPase_C_sf"/>
</dbReference>
<dbReference type="GeneID" id="86063715"/>
<dbReference type="PANTHER" id="PTHR40448">
    <property type="entry name" value="TWO-COMPONENT SENSOR HISTIDINE KINASE"/>
    <property type="match status" value="1"/>
</dbReference>
<dbReference type="Pfam" id="PF14501">
    <property type="entry name" value="HATPase_c_5"/>
    <property type="match status" value="1"/>
</dbReference>
<feature type="transmembrane region" description="Helical" evidence="1">
    <location>
        <begin position="54"/>
        <end position="71"/>
    </location>
</feature>
<dbReference type="SUPFAM" id="SSF55874">
    <property type="entry name" value="ATPase domain of HSP90 chaperone/DNA topoisomerase II/histidine kinase"/>
    <property type="match status" value="1"/>
</dbReference>
<evidence type="ECO:0000256" key="1">
    <source>
        <dbReference type="SAM" id="Phobius"/>
    </source>
</evidence>
<feature type="transmembrane region" description="Helical" evidence="1">
    <location>
        <begin position="187"/>
        <end position="208"/>
    </location>
</feature>
<keyword evidence="1" id="KW-1133">Transmembrane helix</keyword>
<keyword evidence="1" id="KW-0812">Transmembrane</keyword>
<reference evidence="3 4" key="1">
    <citation type="submission" date="2018-05" db="EMBL/GenBank/DDBJ databases">
        <title>Genomic Encyclopedia of Type Strains, Phase IV (KMG-IV): sequencing the most valuable type-strain genomes for metagenomic binning, comparative biology and taxonomic classification.</title>
        <authorList>
            <person name="Goeker M."/>
        </authorList>
    </citation>
    <scope>NUCLEOTIDE SEQUENCE [LARGE SCALE GENOMIC DNA]</scope>
    <source>
        <strain evidence="3 4">DSM 24995</strain>
    </source>
</reference>
<dbReference type="Gene3D" id="3.30.565.10">
    <property type="entry name" value="Histidine kinase-like ATPase, C-terminal domain"/>
    <property type="match status" value="1"/>
</dbReference>
<dbReference type="GO" id="GO:0042802">
    <property type="term" value="F:identical protein binding"/>
    <property type="evidence" value="ECO:0007669"/>
    <property type="project" value="TreeGrafter"/>
</dbReference>
<gene>
    <name evidence="3" type="ORF">DFR60_11416</name>
</gene>
<dbReference type="Proteomes" id="UP000248057">
    <property type="component" value="Unassembled WGS sequence"/>
</dbReference>
<protein>
    <submittedName>
        <fullName evidence="3">GHKL domain-containing protein</fullName>
    </submittedName>
</protein>
<feature type="domain" description="Sensor histidine kinase NatK-like C-terminal" evidence="2">
    <location>
        <begin position="331"/>
        <end position="436"/>
    </location>
</feature>
<keyword evidence="4" id="KW-1185">Reference proteome</keyword>
<comment type="caution">
    <text evidence="3">The sequence shown here is derived from an EMBL/GenBank/DDBJ whole genome shotgun (WGS) entry which is preliminary data.</text>
</comment>
<organism evidence="3 4">
    <name type="scientific">Hungatella effluvii</name>
    <dbReference type="NCBI Taxonomy" id="1096246"/>
    <lineage>
        <taxon>Bacteria</taxon>
        <taxon>Bacillati</taxon>
        <taxon>Bacillota</taxon>
        <taxon>Clostridia</taxon>
        <taxon>Lachnospirales</taxon>
        <taxon>Lachnospiraceae</taxon>
        <taxon>Hungatella</taxon>
    </lineage>
</organism>
<evidence type="ECO:0000259" key="2">
    <source>
        <dbReference type="Pfam" id="PF14501"/>
    </source>
</evidence>
<dbReference type="AlphaFoldDB" id="A0A2V3YBP5"/>
<proteinExistence type="predicted"/>
<evidence type="ECO:0000313" key="3">
    <source>
        <dbReference type="EMBL" id="PXX49227.1"/>
    </source>
</evidence>
<feature type="transmembrane region" description="Helical" evidence="1">
    <location>
        <begin position="32"/>
        <end position="48"/>
    </location>
</feature>
<feature type="transmembrane region" description="Helical" evidence="1">
    <location>
        <begin position="119"/>
        <end position="138"/>
    </location>
</feature>
<accession>A0A2V3YBP5</accession>